<dbReference type="Proteomes" id="UP000272025">
    <property type="component" value="Unassembled WGS sequence"/>
</dbReference>
<evidence type="ECO:0000256" key="1">
    <source>
        <dbReference type="SAM" id="Phobius"/>
    </source>
</evidence>
<keyword evidence="3" id="KW-1185">Reference proteome</keyword>
<keyword evidence="1" id="KW-0812">Transmembrane</keyword>
<organism evidence="2 3">
    <name type="scientific">Sodiomyces alkalinus (strain CBS 110278 / VKM F-3762 / F11)</name>
    <name type="common">Alkaliphilic filamentous fungus</name>
    <dbReference type="NCBI Taxonomy" id="1314773"/>
    <lineage>
        <taxon>Eukaryota</taxon>
        <taxon>Fungi</taxon>
        <taxon>Dikarya</taxon>
        <taxon>Ascomycota</taxon>
        <taxon>Pezizomycotina</taxon>
        <taxon>Sordariomycetes</taxon>
        <taxon>Hypocreomycetidae</taxon>
        <taxon>Glomerellales</taxon>
        <taxon>Plectosphaerellaceae</taxon>
        <taxon>Sodiomyces</taxon>
    </lineage>
</organism>
<dbReference type="EMBL" id="ML119052">
    <property type="protein sequence ID" value="ROT40942.1"/>
    <property type="molecule type" value="Genomic_DNA"/>
</dbReference>
<keyword evidence="1" id="KW-0472">Membrane</keyword>
<accession>A0A3N2Q2I6</accession>
<name>A0A3N2Q2I6_SODAK</name>
<dbReference type="AlphaFoldDB" id="A0A3N2Q2I6"/>
<gene>
    <name evidence="2" type="ORF">SODALDRAFT_108340</name>
</gene>
<dbReference type="GeneID" id="39575001"/>
<evidence type="ECO:0000313" key="2">
    <source>
        <dbReference type="EMBL" id="ROT40942.1"/>
    </source>
</evidence>
<dbReference type="RefSeq" id="XP_028468748.1">
    <property type="nucleotide sequence ID" value="XM_028606523.1"/>
</dbReference>
<keyword evidence="1" id="KW-1133">Transmembrane helix</keyword>
<sequence length="212" mass="24423">MPRAKHQLASQWRRRSAVGVTVDGLFRNFISFSFSFLFSSSYFSFFSLLSSLLGCWWSDNEDVPCLQATCKMRFNIQQIRLILYLSVRSIGTGDLDVFDSDLLDAKEVRTPGGLSQSRCFPSSPHLCVCTLYVRSTHRYKITKPRSSLDRRMYVCIHGDPLKIVGGGSFEQRHLPERMLGRYCLGRITTYSRISCWERKENMGKPCHHLSMQ</sequence>
<reference evidence="2 3" key="1">
    <citation type="journal article" date="2018" name="Mol. Ecol.">
        <title>The obligate alkalophilic soda-lake fungus Sodiomyces alkalinus has shifted to a protein diet.</title>
        <authorList>
            <person name="Grum-Grzhimaylo A.A."/>
            <person name="Falkoski D.L."/>
            <person name="van den Heuvel J."/>
            <person name="Valero-Jimenez C.A."/>
            <person name="Min B."/>
            <person name="Choi I.G."/>
            <person name="Lipzen A."/>
            <person name="Daum C.G."/>
            <person name="Aanen D.K."/>
            <person name="Tsang A."/>
            <person name="Henrissat B."/>
            <person name="Bilanenko E.N."/>
            <person name="de Vries R.P."/>
            <person name="van Kan J.A.L."/>
            <person name="Grigoriev I.V."/>
            <person name="Debets A.J.M."/>
        </authorList>
    </citation>
    <scope>NUCLEOTIDE SEQUENCE [LARGE SCALE GENOMIC DNA]</scope>
    <source>
        <strain evidence="2 3">F11</strain>
    </source>
</reference>
<evidence type="ECO:0000313" key="3">
    <source>
        <dbReference type="Proteomes" id="UP000272025"/>
    </source>
</evidence>
<feature type="transmembrane region" description="Helical" evidence="1">
    <location>
        <begin position="29"/>
        <end position="49"/>
    </location>
</feature>
<proteinExistence type="predicted"/>
<protein>
    <submittedName>
        <fullName evidence="2">Uncharacterized protein</fullName>
    </submittedName>
</protein>